<keyword evidence="2" id="KW-1185">Reference proteome</keyword>
<dbReference type="Proteomes" id="UP001060919">
    <property type="component" value="Chromosome"/>
</dbReference>
<accession>A0A915YBD6</accession>
<gene>
    <name evidence="1" type="ORF">AsAng_0006700</name>
</gene>
<evidence type="ECO:0000313" key="1">
    <source>
        <dbReference type="EMBL" id="BDS09965.1"/>
    </source>
</evidence>
<sequence length="46" mass="5384">MFLFKKVNIRSFNLAPILEANSKKQGNQYLLFFLHCPKRTKNARTG</sequence>
<organism evidence="1 2">
    <name type="scientific">Aureispira anguillae</name>
    <dbReference type="NCBI Taxonomy" id="2864201"/>
    <lineage>
        <taxon>Bacteria</taxon>
        <taxon>Pseudomonadati</taxon>
        <taxon>Bacteroidota</taxon>
        <taxon>Saprospiria</taxon>
        <taxon>Saprospirales</taxon>
        <taxon>Saprospiraceae</taxon>
        <taxon>Aureispira</taxon>
    </lineage>
</organism>
<reference evidence="1" key="1">
    <citation type="submission" date="2022-09" db="EMBL/GenBank/DDBJ databases">
        <title>Aureispira anguillicida sp. nov., isolated from Leptocephalus of Japanese eel Anguilla japonica.</title>
        <authorList>
            <person name="Yuasa K."/>
            <person name="Mekata T."/>
            <person name="Ikunari K."/>
        </authorList>
    </citation>
    <scope>NUCLEOTIDE SEQUENCE</scope>
    <source>
        <strain evidence="1">EL160426</strain>
    </source>
</reference>
<evidence type="ECO:0000313" key="2">
    <source>
        <dbReference type="Proteomes" id="UP001060919"/>
    </source>
</evidence>
<dbReference type="EMBL" id="AP026867">
    <property type="protein sequence ID" value="BDS09965.1"/>
    <property type="molecule type" value="Genomic_DNA"/>
</dbReference>
<name>A0A915YBD6_9BACT</name>
<proteinExistence type="predicted"/>
<protein>
    <submittedName>
        <fullName evidence="1">Uncharacterized protein</fullName>
    </submittedName>
</protein>
<dbReference type="AlphaFoldDB" id="A0A915YBD6"/>
<dbReference type="KEGG" id="aup:AsAng_0006700"/>